<evidence type="ECO:0000256" key="5">
    <source>
        <dbReference type="ARBA" id="ARBA00023204"/>
    </source>
</evidence>
<dbReference type="SUPFAM" id="SSF48150">
    <property type="entry name" value="DNA-glycosylase"/>
    <property type="match status" value="1"/>
</dbReference>
<name>A0A2T5PBV7_9PSED</name>
<keyword evidence="8" id="KW-1185">Reference proteome</keyword>
<dbReference type="CDD" id="cd00056">
    <property type="entry name" value="ENDO3c"/>
    <property type="match status" value="1"/>
</dbReference>
<dbReference type="GO" id="GO:0032993">
    <property type="term" value="C:protein-DNA complex"/>
    <property type="evidence" value="ECO:0007669"/>
    <property type="project" value="TreeGrafter"/>
</dbReference>
<evidence type="ECO:0000256" key="3">
    <source>
        <dbReference type="ARBA" id="ARBA00012000"/>
    </source>
</evidence>
<comment type="similarity">
    <text evidence="2">Belongs to the alkylbase DNA glycosidase AlkA family.</text>
</comment>
<dbReference type="InterPro" id="IPR003265">
    <property type="entry name" value="HhH-GPD_domain"/>
</dbReference>
<evidence type="ECO:0000313" key="8">
    <source>
        <dbReference type="Proteomes" id="UP000244064"/>
    </source>
</evidence>
<dbReference type="InterPro" id="IPR051912">
    <property type="entry name" value="Alkylbase_DNA_Glycosylase/TA"/>
</dbReference>
<evidence type="ECO:0000259" key="6">
    <source>
        <dbReference type="SMART" id="SM00478"/>
    </source>
</evidence>
<dbReference type="GO" id="GO:0008725">
    <property type="term" value="F:DNA-3-methyladenine glycosylase activity"/>
    <property type="evidence" value="ECO:0007669"/>
    <property type="project" value="TreeGrafter"/>
</dbReference>
<dbReference type="GO" id="GO:0043916">
    <property type="term" value="F:DNA-7-methylguanine glycosylase activity"/>
    <property type="evidence" value="ECO:0007669"/>
    <property type="project" value="TreeGrafter"/>
</dbReference>
<dbReference type="GO" id="GO:0006285">
    <property type="term" value="P:base-excision repair, AP site formation"/>
    <property type="evidence" value="ECO:0007669"/>
    <property type="project" value="TreeGrafter"/>
</dbReference>
<comment type="caution">
    <text evidence="7">The sequence shown here is derived from an EMBL/GenBank/DDBJ whole genome shotgun (WGS) entry which is preliminary data.</text>
</comment>
<dbReference type="InterPro" id="IPR011257">
    <property type="entry name" value="DNA_glycosylase"/>
</dbReference>
<dbReference type="Proteomes" id="UP000244064">
    <property type="component" value="Unassembled WGS sequence"/>
</dbReference>
<feature type="domain" description="HhH-GPD" evidence="6">
    <location>
        <begin position="51"/>
        <end position="207"/>
    </location>
</feature>
<dbReference type="PANTHER" id="PTHR43003">
    <property type="entry name" value="DNA-3-METHYLADENINE GLYCOSYLASE"/>
    <property type="match status" value="1"/>
</dbReference>
<dbReference type="AlphaFoldDB" id="A0A2T5PBV7"/>
<dbReference type="OrthoDB" id="9811249at2"/>
<comment type="catalytic activity">
    <reaction evidence="1">
        <text>Hydrolysis of alkylated DNA, releasing 3-methyladenine, 3-methylguanine, 7-methylguanine and 7-methyladenine.</text>
        <dbReference type="EC" id="3.2.2.21"/>
    </reaction>
</comment>
<keyword evidence="4" id="KW-0227">DNA damage</keyword>
<proteinExistence type="inferred from homology"/>
<evidence type="ECO:0000256" key="2">
    <source>
        <dbReference type="ARBA" id="ARBA00010817"/>
    </source>
</evidence>
<dbReference type="PANTHER" id="PTHR43003:SF5">
    <property type="entry name" value="DNA-3-METHYLADENINE GLYCOSYLASE"/>
    <property type="match status" value="1"/>
</dbReference>
<dbReference type="GO" id="GO:0032131">
    <property type="term" value="F:alkylated DNA binding"/>
    <property type="evidence" value="ECO:0007669"/>
    <property type="project" value="TreeGrafter"/>
</dbReference>
<reference evidence="7 8" key="1">
    <citation type="submission" date="2018-04" db="EMBL/GenBank/DDBJ databases">
        <title>Pseudomonas sp. nov., isolated from mangrove soil.</title>
        <authorList>
            <person name="Chen C."/>
        </authorList>
    </citation>
    <scope>NUCLEOTIDE SEQUENCE [LARGE SCALE GENOMIC DNA]</scope>
    <source>
        <strain evidence="7 8">TC-11</strain>
    </source>
</reference>
<dbReference type="Gene3D" id="1.10.340.30">
    <property type="entry name" value="Hypothetical protein, domain 2"/>
    <property type="match status" value="1"/>
</dbReference>
<dbReference type="RefSeq" id="WP_108106228.1">
    <property type="nucleotide sequence ID" value="NZ_QASN01000009.1"/>
</dbReference>
<organism evidence="7 8">
    <name type="scientific">Pseudomonas mangrovi</name>
    <dbReference type="NCBI Taxonomy" id="2161748"/>
    <lineage>
        <taxon>Bacteria</taxon>
        <taxon>Pseudomonadati</taxon>
        <taxon>Pseudomonadota</taxon>
        <taxon>Gammaproteobacteria</taxon>
        <taxon>Pseudomonadales</taxon>
        <taxon>Pseudomonadaceae</taxon>
        <taxon>Pseudomonas</taxon>
    </lineage>
</organism>
<dbReference type="Pfam" id="PF00730">
    <property type="entry name" value="HhH-GPD"/>
    <property type="match status" value="1"/>
</dbReference>
<dbReference type="EC" id="3.2.2.21" evidence="3"/>
<dbReference type="GO" id="GO:0006307">
    <property type="term" value="P:DNA alkylation repair"/>
    <property type="evidence" value="ECO:0007669"/>
    <property type="project" value="TreeGrafter"/>
</dbReference>
<dbReference type="EMBL" id="QASN01000009">
    <property type="protein sequence ID" value="PTU75214.1"/>
    <property type="molecule type" value="Genomic_DNA"/>
</dbReference>
<dbReference type="Gene3D" id="1.10.1670.40">
    <property type="match status" value="1"/>
</dbReference>
<sequence>MDETAAAFERAGEQLAQLDDDWAWLVEQVGPCRIELHPAREPFEALVRAVAYQQLHGRAAEAIVNRLLALFPAQAFPEAEQLLALEDGQLRACGFSGRKVQSLLAIAQARLDGLVPDNAGAREMDDAELVARLTQLPGVGRWTVEMLLIFSLGRLDILPVDDFGVREGYRKLKGLERQPTPGALAALGQPWSPQRSAAAWYLWRVPPR</sequence>
<protein>
    <recommendedName>
        <fullName evidence="3">DNA-3-methyladenine glycosylase II</fullName>
        <ecNumber evidence="3">3.2.2.21</ecNumber>
    </recommendedName>
</protein>
<keyword evidence="5" id="KW-0234">DNA repair</keyword>
<evidence type="ECO:0000313" key="7">
    <source>
        <dbReference type="EMBL" id="PTU75214.1"/>
    </source>
</evidence>
<accession>A0A2T5PBV7</accession>
<evidence type="ECO:0000256" key="1">
    <source>
        <dbReference type="ARBA" id="ARBA00000086"/>
    </source>
</evidence>
<gene>
    <name evidence="7" type="ORF">DBO85_05900</name>
</gene>
<dbReference type="SMART" id="SM00478">
    <property type="entry name" value="ENDO3c"/>
    <property type="match status" value="1"/>
</dbReference>
<evidence type="ECO:0000256" key="4">
    <source>
        <dbReference type="ARBA" id="ARBA00022763"/>
    </source>
</evidence>
<dbReference type="FunFam" id="1.10.340.30:FF:000004">
    <property type="entry name" value="DNA-3-methyladenine glycosylase II"/>
    <property type="match status" value="1"/>
</dbReference>